<dbReference type="InterPro" id="IPR027815">
    <property type="entry name" value="CSC1/OSCA1-like_cyt"/>
</dbReference>
<reference evidence="13" key="2">
    <citation type="submission" date="2008-07" db="EMBL/GenBank/DDBJ databases">
        <authorList>
            <person name="Genoscope - CEA"/>
        </authorList>
    </citation>
    <scope>NUCLEOTIDE SEQUENCE</scope>
    <source>
        <strain evidence="13">S mat+</strain>
    </source>
</reference>
<feature type="region of interest" description="Disordered" evidence="7">
    <location>
        <begin position="492"/>
        <end position="570"/>
    </location>
</feature>
<dbReference type="EMBL" id="CU638744">
    <property type="protein sequence ID" value="CAP71298.1"/>
    <property type="molecule type" value="Genomic_DNA"/>
</dbReference>
<dbReference type="GeneID" id="6194289"/>
<evidence type="ECO:0000259" key="9">
    <source>
        <dbReference type="Pfam" id="PF02714"/>
    </source>
</evidence>
<dbReference type="InterPro" id="IPR032880">
    <property type="entry name" value="CSC1/OSCA1-like_N"/>
</dbReference>
<dbReference type="GO" id="GO:0005886">
    <property type="term" value="C:plasma membrane"/>
    <property type="evidence" value="ECO:0007669"/>
    <property type="project" value="TreeGrafter"/>
</dbReference>
<feature type="compositionally biased region" description="Polar residues" evidence="7">
    <location>
        <begin position="502"/>
        <end position="511"/>
    </location>
</feature>
<dbReference type="HOGENOM" id="CLU_002458_2_0_1"/>
<feature type="compositionally biased region" description="Acidic residues" evidence="7">
    <location>
        <begin position="421"/>
        <end position="435"/>
    </location>
</feature>
<name>B2B2G3_PODAN</name>
<dbReference type="OrthoDB" id="1076608at2759"/>
<feature type="transmembrane region" description="Helical" evidence="8">
    <location>
        <begin position="239"/>
        <end position="258"/>
    </location>
</feature>
<feature type="transmembrane region" description="Helical" evidence="8">
    <location>
        <begin position="830"/>
        <end position="851"/>
    </location>
</feature>
<evidence type="ECO:0000259" key="11">
    <source>
        <dbReference type="Pfam" id="PF13967"/>
    </source>
</evidence>
<feature type="compositionally biased region" description="Polar residues" evidence="7">
    <location>
        <begin position="529"/>
        <end position="552"/>
    </location>
</feature>
<feature type="compositionally biased region" description="Basic and acidic residues" evidence="7">
    <location>
        <begin position="355"/>
        <end position="371"/>
    </location>
</feature>
<evidence type="ECO:0000256" key="3">
    <source>
        <dbReference type="ARBA" id="ARBA00022448"/>
    </source>
</evidence>
<dbReference type="Pfam" id="PF14703">
    <property type="entry name" value="PHM7_cyt"/>
    <property type="match status" value="2"/>
</dbReference>
<feature type="transmembrane region" description="Helical" evidence="8">
    <location>
        <begin position="74"/>
        <end position="100"/>
    </location>
</feature>
<dbReference type="eggNOG" id="KOG1134">
    <property type="taxonomic scope" value="Eukaryota"/>
</dbReference>
<feature type="transmembrane region" description="Helical" evidence="8">
    <location>
        <begin position="779"/>
        <end position="800"/>
    </location>
</feature>
<evidence type="ECO:0000259" key="12">
    <source>
        <dbReference type="Pfam" id="PF14703"/>
    </source>
</evidence>
<dbReference type="InterPro" id="IPR022257">
    <property type="entry name" value="PHM7_ext"/>
</dbReference>
<keyword evidence="15" id="KW-1185">Reference proteome</keyword>
<feature type="region of interest" description="Disordered" evidence="7">
    <location>
        <begin position="37"/>
        <end position="69"/>
    </location>
</feature>
<feature type="transmembrane region" description="Helical" evidence="8">
    <location>
        <begin position="164"/>
        <end position="187"/>
    </location>
</feature>
<feature type="transmembrane region" description="Helical" evidence="8">
    <location>
        <begin position="1033"/>
        <end position="1055"/>
    </location>
</feature>
<evidence type="ECO:0000256" key="6">
    <source>
        <dbReference type="ARBA" id="ARBA00023136"/>
    </source>
</evidence>
<keyword evidence="4 8" id="KW-0812">Transmembrane</keyword>
<feature type="transmembrane region" description="Helical" evidence="8">
    <location>
        <begin position="925"/>
        <end position="949"/>
    </location>
</feature>
<feature type="domain" description="CSC1/OSCA1-like N-terminal transmembrane" evidence="11">
    <location>
        <begin position="78"/>
        <end position="259"/>
    </location>
</feature>
<protein>
    <submittedName>
        <fullName evidence="13">Podospora anserina S mat+ genomic DNA chromosome 6, supercontig 2</fullName>
    </submittedName>
</protein>
<accession>B2B2G3</accession>
<dbReference type="GO" id="GO:0005227">
    <property type="term" value="F:calcium-activated cation channel activity"/>
    <property type="evidence" value="ECO:0007669"/>
    <property type="project" value="InterPro"/>
</dbReference>
<dbReference type="Pfam" id="PF12621">
    <property type="entry name" value="PHM7_ext"/>
    <property type="match status" value="1"/>
</dbReference>
<dbReference type="PANTHER" id="PTHR13018">
    <property type="entry name" value="PROBABLE MEMBRANE PROTEIN DUF221-RELATED"/>
    <property type="match status" value="1"/>
</dbReference>
<dbReference type="Pfam" id="PF02714">
    <property type="entry name" value="RSN1_7TM"/>
    <property type="match status" value="1"/>
</dbReference>
<feature type="domain" description="CSC1/OSCA1-like cytosolic" evidence="12">
    <location>
        <begin position="665"/>
        <end position="766"/>
    </location>
</feature>
<comment type="subcellular location">
    <subcellularLocation>
        <location evidence="1">Membrane</location>
        <topology evidence="1">Multi-pass membrane protein</topology>
    </subcellularLocation>
</comment>
<dbReference type="VEuPathDB" id="FungiDB:PODANS_6_3290"/>
<evidence type="ECO:0000256" key="4">
    <source>
        <dbReference type="ARBA" id="ARBA00022692"/>
    </source>
</evidence>
<feature type="region of interest" description="Disordered" evidence="7">
    <location>
        <begin position="355"/>
        <end position="452"/>
    </location>
</feature>
<feature type="compositionally biased region" description="Low complexity" evidence="7">
    <location>
        <begin position="37"/>
        <end position="58"/>
    </location>
</feature>
<keyword evidence="6 8" id="KW-0472">Membrane</keyword>
<dbReference type="RefSeq" id="XP_001910164.1">
    <property type="nucleotide sequence ID" value="XM_001910129.1"/>
</dbReference>
<dbReference type="EMBL" id="FO904941">
    <property type="protein sequence ID" value="CDP30698.1"/>
    <property type="molecule type" value="Genomic_DNA"/>
</dbReference>
<comment type="similarity">
    <text evidence="2">Belongs to the CSC1 (TC 1.A.17) family.</text>
</comment>
<evidence type="ECO:0000313" key="13">
    <source>
        <dbReference type="EMBL" id="CAP71298.1"/>
    </source>
</evidence>
<dbReference type="PANTHER" id="PTHR13018:SF20">
    <property type="entry name" value="SPORULATION-SPECIFIC PROTEIN 75"/>
    <property type="match status" value="1"/>
</dbReference>
<feature type="transmembrane region" description="Helical" evidence="8">
    <location>
        <begin position="1067"/>
        <end position="1085"/>
    </location>
</feature>
<keyword evidence="5 8" id="KW-1133">Transmembrane helix</keyword>
<feature type="transmembrane region" description="Helical" evidence="8">
    <location>
        <begin position="995"/>
        <end position="1013"/>
    </location>
</feature>
<reference evidence="14" key="4">
    <citation type="submission" date="2015-04" db="EMBL/GenBank/DDBJ databases">
        <title>Maintaining two mating types: Structure of the mating type locus and its role in heterokaryosis in Podospora anserina.</title>
        <authorList>
            <person name="Grognet P."/>
            <person name="Bidard F."/>
            <person name="Kuchly C."/>
            <person name="Chan Ho Tong L."/>
            <person name="Coppin E."/>
            <person name="Ait Benkhali J."/>
            <person name="Couloux A."/>
            <person name="Wincker P."/>
            <person name="Debuchy R."/>
            <person name="Silar P."/>
        </authorList>
    </citation>
    <scope>NUCLEOTIDE SEQUENCE</scope>
</reference>
<reference evidence="15" key="3">
    <citation type="journal article" date="2014" name="Genetics">
        <title>Maintaining two mating types: Structure of the mating type locus and its role in heterokaryosis in Podospora anserina.</title>
        <authorList>
            <person name="Grognet P."/>
            <person name="Bidard F."/>
            <person name="Kuchly C."/>
            <person name="Tong L.C.H."/>
            <person name="Coppin E."/>
            <person name="Benkhali J.A."/>
            <person name="Couloux A."/>
            <person name="Wincker P."/>
            <person name="Debuchy R."/>
            <person name="Silar P."/>
        </authorList>
    </citation>
    <scope>GENOME REANNOTATION</scope>
    <source>
        <strain evidence="15">S / ATCC MYA-4624 / DSM 980 / FGSC 10383</strain>
    </source>
</reference>
<dbReference type="InterPro" id="IPR045122">
    <property type="entry name" value="Csc1-like"/>
</dbReference>
<dbReference type="Proteomes" id="UP000001197">
    <property type="component" value="Chromosome 6"/>
</dbReference>
<feature type="domain" description="10TM putative phosphate transporter extracellular tail" evidence="10">
    <location>
        <begin position="1227"/>
        <end position="1297"/>
    </location>
</feature>
<evidence type="ECO:0000259" key="10">
    <source>
        <dbReference type="Pfam" id="PF12621"/>
    </source>
</evidence>
<evidence type="ECO:0000256" key="7">
    <source>
        <dbReference type="SAM" id="MobiDB-lite"/>
    </source>
</evidence>
<proteinExistence type="inferred from homology"/>
<feature type="compositionally biased region" description="Polar residues" evidence="7">
    <location>
        <begin position="375"/>
        <end position="386"/>
    </location>
</feature>
<dbReference type="Pfam" id="PF13967">
    <property type="entry name" value="RSN1_TM"/>
    <property type="match status" value="1"/>
</dbReference>
<evidence type="ECO:0000313" key="15">
    <source>
        <dbReference type="Proteomes" id="UP000001197"/>
    </source>
</evidence>
<evidence type="ECO:0000256" key="2">
    <source>
        <dbReference type="ARBA" id="ARBA00007779"/>
    </source>
</evidence>
<keyword evidence="3" id="KW-0813">Transport</keyword>
<evidence type="ECO:0000313" key="14">
    <source>
        <dbReference type="EMBL" id="CDP30698.1"/>
    </source>
</evidence>
<dbReference type="KEGG" id="pan:PODANSg7201"/>
<evidence type="ECO:0000256" key="5">
    <source>
        <dbReference type="ARBA" id="ARBA00022989"/>
    </source>
</evidence>
<sequence>MATPTPDVTDPVTETLSTIASVSTSLLETILSSSTEALSTTSTQAATTTSSSAAEAPTGPTDGRPGSGQQDRGISLVAFVTALAASLIVFGVQMGFFLLLRNKLVRILCALTGYRDDSKPKTYLVPERERTEPPPASHFALIYKLMAFRDREIIKKCGLDAYFFLRYLQTLLIIFIPIALVVIPILVPINFVGGLGKSVVEDLKDDDGNPINKTNLDLPTGLDTLAWGNVPPEKQHRRWAHLILALLVIIWVCGVFFFELRVYVKIRQDYLTSAEHRLRASANTVLVSSIPDKWLSEEALRGLFDVFPGGIRNVWLTRDFTPLLAKIHKRDAIHKQLEAAESDLIREAKRRQLRQAKEGGLRQRFTSEGRANKVQRAQQAKAQNLEAQRRAEGPGGLSANTPRIPHSVQEEVAEEKKPEGDLTDVQEEGSEDTEADNQRGNPLTKIGRGLGKGLGKGAAVVSGAGLGILGGAKAVGKGIDNELERFGGFTVINQPEGRAPSPGNSPTSDVSSPRRAQIAVDEDDKPRTSYASERPLTQSTRHQHTTSNATNETDSRHDDFNPRSFGNTTRKATNMDEMIVNKKTYWFQFWKPPTGSYASPIPQGYEGGEYPWIKTEKKSFWEKFKSSLPWVEDESDPVEYPPAYNYDYRTHPEDGAEWTKWLKPKNRPQHRVANFDWTPDWLPGLPFINKKVDTIYWCREQLAQLNMEIEQDQQNPERYPVMNSAFIQFNHQVAAHMACQSVTHHVPKHMAPRMVEISPDDVIWDNMAIMWWSAWLRRAVVFLVVAGMIILWAIPVAWTASLSQIDALLKQYPWLSFINSSETLTNIVKAVAGVLPAIVLAILLALVPVVLDLLAEFQGEKTGSLKSEMVQIYYFAFLFTQVFLVVSIAAGTFQVLEELGKSPQETPNILAQNIPKAANYFFSYMILQALSTSSGTLLQIGTLAVWYFWARIVDNTARAKWVRNTQLPHINWGSFFPVYTNFACIALIYSIAAPIISIFAIITFGLLWVAHRYNMLYVTRFKTDTGGVLYPRAINQTFTGLYVMELCLVGLFFLAQDENNKPACIPQALIMVVTLFLTALYQYILNASFGPLFRYLPITFEDEAVLRDEAFRRAQERRLGLYDDDENTHLNGVNGTGDGEDIELEKIGQHKRSHSRTGTVMSKMTHAGQWAAKGGKQIRRATGKTNQAIRTAADYRKQKRQKDLEAQRAMGDALYGGYCDAVEDLTAEERDVLVRKAFQHSAMRARRPIVWIPRDDLGVSDDEIGRTNEFSQYISITNEGTALDSEVRVVYGKNPPDFSDVDLINL</sequence>
<organism evidence="13">
    <name type="scientific">Podospora anserina (strain S / ATCC MYA-4624 / DSM 980 / FGSC 10383)</name>
    <name type="common">Pleurage anserina</name>
    <dbReference type="NCBI Taxonomy" id="515849"/>
    <lineage>
        <taxon>Eukaryota</taxon>
        <taxon>Fungi</taxon>
        <taxon>Dikarya</taxon>
        <taxon>Ascomycota</taxon>
        <taxon>Pezizomycotina</taxon>
        <taxon>Sordariomycetes</taxon>
        <taxon>Sordariomycetidae</taxon>
        <taxon>Sordariales</taxon>
        <taxon>Podosporaceae</taxon>
        <taxon>Podospora</taxon>
        <taxon>Podospora anserina</taxon>
    </lineage>
</organism>
<evidence type="ECO:0000256" key="8">
    <source>
        <dbReference type="SAM" id="Phobius"/>
    </source>
</evidence>
<gene>
    <name evidence="13" type="ORF">PODANS_6_3290</name>
</gene>
<reference evidence="13 15" key="1">
    <citation type="journal article" date="2008" name="Genome Biol.">
        <title>The genome sequence of the model ascomycete fungus Podospora anserina.</title>
        <authorList>
            <person name="Espagne E."/>
            <person name="Lespinet O."/>
            <person name="Malagnac F."/>
            <person name="Da Silva C."/>
            <person name="Jaillon O."/>
            <person name="Porcel B.M."/>
            <person name="Couloux A."/>
            <person name="Aury J.-M."/>
            <person name="Segurens B."/>
            <person name="Poulain J."/>
            <person name="Anthouard V."/>
            <person name="Grossetete S."/>
            <person name="Khalili H."/>
            <person name="Coppin E."/>
            <person name="Dequard-Chablat M."/>
            <person name="Picard M."/>
            <person name="Contamine V."/>
            <person name="Arnaise S."/>
            <person name="Bourdais A."/>
            <person name="Berteaux-Lecellier V."/>
            <person name="Gautheret D."/>
            <person name="de Vries R.P."/>
            <person name="Battaglia E."/>
            <person name="Coutinho P.M."/>
            <person name="Danchin E.G.J."/>
            <person name="Henrissat B."/>
            <person name="El Khoury R."/>
            <person name="Sainsard-Chanet A."/>
            <person name="Boivin A."/>
            <person name="Pinan-Lucarre B."/>
            <person name="Sellem C.H."/>
            <person name="Debuchy R."/>
            <person name="Wincker P."/>
            <person name="Weissenbach J."/>
            <person name="Silar P."/>
        </authorList>
    </citation>
    <scope>NUCLEOTIDE SEQUENCE [LARGE SCALE GENOMIC DNA]</scope>
    <source>
        <strain evidence="15">S / ATCC MYA-4624 / DSM 980 / FGSC 10383</strain>
        <strain evidence="13">S mat+</strain>
    </source>
</reference>
<feature type="transmembrane region" description="Helical" evidence="8">
    <location>
        <begin position="872"/>
        <end position="896"/>
    </location>
</feature>
<feature type="domain" description="CSC1/OSCA1-like 7TM region" evidence="9">
    <location>
        <begin position="777"/>
        <end position="1052"/>
    </location>
</feature>
<dbReference type="InterPro" id="IPR003864">
    <property type="entry name" value="CSC1/OSCA1-like_7TM"/>
</dbReference>
<evidence type="ECO:0000256" key="1">
    <source>
        <dbReference type="ARBA" id="ARBA00004141"/>
    </source>
</evidence>
<feature type="domain" description="CSC1/OSCA1-like cytosolic" evidence="12">
    <location>
        <begin position="283"/>
        <end position="357"/>
    </location>
</feature>